<dbReference type="PANTHER" id="PTHR23513:SF11">
    <property type="entry name" value="STAPHYLOFERRIN A TRANSPORTER"/>
    <property type="match status" value="1"/>
</dbReference>
<evidence type="ECO:0000256" key="5">
    <source>
        <dbReference type="ARBA" id="ARBA00022989"/>
    </source>
</evidence>
<evidence type="ECO:0000256" key="6">
    <source>
        <dbReference type="ARBA" id="ARBA00023136"/>
    </source>
</evidence>
<dbReference type="InterPro" id="IPR036259">
    <property type="entry name" value="MFS_trans_sf"/>
</dbReference>
<feature type="transmembrane region" description="Helical" evidence="7">
    <location>
        <begin position="50"/>
        <end position="71"/>
    </location>
</feature>
<evidence type="ECO:0000313" key="11">
    <source>
        <dbReference type="EMBL" id="CAB5032125.1"/>
    </source>
</evidence>
<dbReference type="PANTHER" id="PTHR23513">
    <property type="entry name" value="INTEGRAL MEMBRANE EFFLUX PROTEIN-RELATED"/>
    <property type="match status" value="1"/>
</dbReference>
<proteinExistence type="predicted"/>
<accession>A0A6J7AJR3</accession>
<dbReference type="GO" id="GO:0022857">
    <property type="term" value="F:transmembrane transporter activity"/>
    <property type="evidence" value="ECO:0007669"/>
    <property type="project" value="InterPro"/>
</dbReference>
<keyword evidence="2" id="KW-0813">Transport</keyword>
<evidence type="ECO:0000256" key="4">
    <source>
        <dbReference type="ARBA" id="ARBA00022692"/>
    </source>
</evidence>
<organism evidence="9">
    <name type="scientific">freshwater metagenome</name>
    <dbReference type="NCBI Taxonomy" id="449393"/>
    <lineage>
        <taxon>unclassified sequences</taxon>
        <taxon>metagenomes</taxon>
        <taxon>ecological metagenomes</taxon>
    </lineage>
</organism>
<feature type="transmembrane region" description="Helical" evidence="7">
    <location>
        <begin position="17"/>
        <end position="38"/>
    </location>
</feature>
<evidence type="ECO:0000256" key="3">
    <source>
        <dbReference type="ARBA" id="ARBA00022475"/>
    </source>
</evidence>
<evidence type="ECO:0000313" key="10">
    <source>
        <dbReference type="EMBL" id="CAB4882839.1"/>
    </source>
</evidence>
<evidence type="ECO:0000259" key="8">
    <source>
        <dbReference type="PROSITE" id="PS50850"/>
    </source>
</evidence>
<evidence type="ECO:0000256" key="1">
    <source>
        <dbReference type="ARBA" id="ARBA00004651"/>
    </source>
</evidence>
<feature type="transmembrane region" description="Helical" evidence="7">
    <location>
        <begin position="143"/>
        <end position="162"/>
    </location>
</feature>
<dbReference type="AlphaFoldDB" id="A0A6J7AJR3"/>
<dbReference type="GO" id="GO:0005886">
    <property type="term" value="C:plasma membrane"/>
    <property type="evidence" value="ECO:0007669"/>
    <property type="project" value="UniProtKB-SubCell"/>
</dbReference>
<evidence type="ECO:0000313" key="9">
    <source>
        <dbReference type="EMBL" id="CAB4833053.1"/>
    </source>
</evidence>
<dbReference type="EMBL" id="CAFABE010000082">
    <property type="protein sequence ID" value="CAB4833053.1"/>
    <property type="molecule type" value="Genomic_DNA"/>
</dbReference>
<dbReference type="InterPro" id="IPR010290">
    <property type="entry name" value="TM_effector"/>
</dbReference>
<dbReference type="SUPFAM" id="SSF103473">
    <property type="entry name" value="MFS general substrate transporter"/>
    <property type="match status" value="1"/>
</dbReference>
<evidence type="ECO:0000256" key="2">
    <source>
        <dbReference type="ARBA" id="ARBA00022448"/>
    </source>
</evidence>
<feature type="transmembrane region" description="Helical" evidence="7">
    <location>
        <begin position="231"/>
        <end position="251"/>
    </location>
</feature>
<keyword evidence="3" id="KW-1003">Cell membrane</keyword>
<keyword evidence="4 7" id="KW-0812">Transmembrane</keyword>
<feature type="transmembrane region" description="Helical" evidence="7">
    <location>
        <begin position="282"/>
        <end position="305"/>
    </location>
</feature>
<dbReference type="InterPro" id="IPR020846">
    <property type="entry name" value="MFS_dom"/>
</dbReference>
<dbReference type="PROSITE" id="PS50850">
    <property type="entry name" value="MFS"/>
    <property type="match status" value="1"/>
</dbReference>
<feature type="transmembrane region" description="Helical" evidence="7">
    <location>
        <begin position="345"/>
        <end position="366"/>
    </location>
</feature>
<dbReference type="CDD" id="cd06173">
    <property type="entry name" value="MFS_MefA_like"/>
    <property type="match status" value="1"/>
</dbReference>
<dbReference type="Pfam" id="PF05977">
    <property type="entry name" value="MFS_3"/>
    <property type="match status" value="1"/>
</dbReference>
<name>A0A6J7AJR3_9ZZZZ</name>
<reference evidence="9" key="1">
    <citation type="submission" date="2020-05" db="EMBL/GenBank/DDBJ databases">
        <authorList>
            <person name="Chiriac C."/>
            <person name="Salcher M."/>
            <person name="Ghai R."/>
            <person name="Kavagutti S V."/>
        </authorList>
    </citation>
    <scope>NUCLEOTIDE SEQUENCE</scope>
</reference>
<dbReference type="Gene3D" id="1.20.1250.20">
    <property type="entry name" value="MFS general substrate transporter like domains"/>
    <property type="match status" value="1"/>
</dbReference>
<dbReference type="EMBL" id="CAFBLT010000003">
    <property type="protein sequence ID" value="CAB4882839.1"/>
    <property type="molecule type" value="Genomic_DNA"/>
</dbReference>
<sequence>MQTVALGTLITLNTHSVLWNALVIGAAFIPMGLLSPLGGVLADRLDRRRWLIVTTIAEAVVAAGLTVFVAVGIDPPFLILIFAFLGGVAGAIGFPSYQSMLPDLVERDDLLAAVSLSSAQWNMGRVVGPALAAIVLFLWTPAVAFGINAVSFGAVVVALLFVKLPHRVRAKDGESVIGRLRDGAQIAFREPGCRSAIILITIVALVGSPFIGLVASFAIDGLHRHADGTAILTTAQGVGAVLGALALAPLAKKFGQKIVVSIALFAFCLAIVLYGLSPSIYLAALAMVLVGGTYICVLSGLNSVVQFRAPEAARGRVLSIFMMALGTIYPIGLILEGAIGQSVGIRGITIISGVTLAIILGGVALFDRKIFTSLFVQNTDRVIDASTPEVGEIDLAQDLQD</sequence>
<evidence type="ECO:0000256" key="7">
    <source>
        <dbReference type="SAM" id="Phobius"/>
    </source>
</evidence>
<feature type="transmembrane region" description="Helical" evidence="7">
    <location>
        <begin position="258"/>
        <end position="276"/>
    </location>
</feature>
<protein>
    <submittedName>
        <fullName evidence="9">Unannotated protein</fullName>
    </submittedName>
</protein>
<keyword evidence="6 7" id="KW-0472">Membrane</keyword>
<dbReference type="EMBL" id="CAFBPM010000029">
    <property type="protein sequence ID" value="CAB5032125.1"/>
    <property type="molecule type" value="Genomic_DNA"/>
</dbReference>
<keyword evidence="5 7" id="KW-1133">Transmembrane helix</keyword>
<gene>
    <name evidence="9" type="ORF">UFOPK3164_01405</name>
    <name evidence="10" type="ORF">UFOPK3427_01677</name>
    <name evidence="11" type="ORF">UFOPK4112_01786</name>
</gene>
<comment type="subcellular location">
    <subcellularLocation>
        <location evidence="1">Cell membrane</location>
        <topology evidence="1">Multi-pass membrane protein</topology>
    </subcellularLocation>
</comment>
<feature type="domain" description="Major facilitator superfamily (MFS) profile" evidence="8">
    <location>
        <begin position="1"/>
        <end position="380"/>
    </location>
</feature>
<feature type="transmembrane region" description="Helical" evidence="7">
    <location>
        <begin position="317"/>
        <end position="339"/>
    </location>
</feature>
<feature type="transmembrane region" description="Helical" evidence="7">
    <location>
        <begin position="77"/>
        <end position="98"/>
    </location>
</feature>
<feature type="transmembrane region" description="Helical" evidence="7">
    <location>
        <begin position="196"/>
        <end position="219"/>
    </location>
</feature>